<dbReference type="RefSeq" id="XP_022242328.1">
    <property type="nucleotide sequence ID" value="XM_022386620.1"/>
</dbReference>
<accession>A0ABM1SFC3</accession>
<name>A0ABM1SFC3_LIMPO</name>
<dbReference type="Proteomes" id="UP000694941">
    <property type="component" value="Unplaced"/>
</dbReference>
<evidence type="ECO:0000313" key="2">
    <source>
        <dbReference type="RefSeq" id="XP_022242328.1"/>
    </source>
</evidence>
<organism evidence="1 2">
    <name type="scientific">Limulus polyphemus</name>
    <name type="common">Atlantic horseshoe crab</name>
    <dbReference type="NCBI Taxonomy" id="6850"/>
    <lineage>
        <taxon>Eukaryota</taxon>
        <taxon>Metazoa</taxon>
        <taxon>Ecdysozoa</taxon>
        <taxon>Arthropoda</taxon>
        <taxon>Chelicerata</taxon>
        <taxon>Merostomata</taxon>
        <taxon>Xiphosura</taxon>
        <taxon>Limulidae</taxon>
        <taxon>Limulus</taxon>
    </lineage>
</organism>
<dbReference type="GeneID" id="106460036"/>
<evidence type="ECO:0000313" key="1">
    <source>
        <dbReference type="Proteomes" id="UP000694941"/>
    </source>
</evidence>
<proteinExistence type="predicted"/>
<sequence>MFVQSTFQCLYCYLVTCAHNVLLVLGSSRNSSKSVISEYNYTECLAQIEKELTKLEDSITEKLVECALLEIELVMNLTPPEFTDVHQISRVESDSAEQIKQTEDKIKCLIPVDTDFKS</sequence>
<gene>
    <name evidence="2" type="primary">LOC106460036</name>
</gene>
<protein>
    <submittedName>
        <fullName evidence="2">Uncharacterized protein LOC106460036</fullName>
    </submittedName>
</protein>
<reference evidence="2" key="1">
    <citation type="submission" date="2025-08" db="UniProtKB">
        <authorList>
            <consortium name="RefSeq"/>
        </authorList>
    </citation>
    <scope>IDENTIFICATION</scope>
    <source>
        <tissue evidence="2">Muscle</tissue>
    </source>
</reference>
<keyword evidence="1" id="KW-1185">Reference proteome</keyword>